<dbReference type="FunCoup" id="A0A2Y9G1A0">
    <property type="interactions" value="129"/>
</dbReference>
<evidence type="ECO:0000313" key="2">
    <source>
        <dbReference type="Proteomes" id="UP000248480"/>
    </source>
</evidence>
<dbReference type="Pfam" id="PF15761">
    <property type="entry name" value="IMUP"/>
    <property type="match status" value="1"/>
</dbReference>
<dbReference type="InterPro" id="IPR026621">
    <property type="entry name" value="IMUP"/>
</dbReference>
<proteinExistence type="predicted"/>
<name>A0A2Y9G1A0_TRIMA</name>
<gene>
    <name evidence="3" type="primary">CUNH19orf33</name>
</gene>
<feature type="compositionally biased region" description="Basic and acidic residues" evidence="1">
    <location>
        <begin position="93"/>
        <end position="104"/>
    </location>
</feature>
<protein>
    <submittedName>
        <fullName evidence="3">Immortalization up-regulated protein</fullName>
    </submittedName>
</protein>
<dbReference type="AlphaFoldDB" id="A0A2Y9G1A0"/>
<keyword evidence="2" id="KW-1185">Reference proteome</keyword>
<dbReference type="Proteomes" id="UP000248480">
    <property type="component" value="Unplaced"/>
</dbReference>
<organism evidence="2 3">
    <name type="scientific">Trichechus manatus latirostris</name>
    <name type="common">Florida manatee</name>
    <dbReference type="NCBI Taxonomy" id="127582"/>
    <lineage>
        <taxon>Eukaryota</taxon>
        <taxon>Metazoa</taxon>
        <taxon>Chordata</taxon>
        <taxon>Craniata</taxon>
        <taxon>Vertebrata</taxon>
        <taxon>Euteleostomi</taxon>
        <taxon>Mammalia</taxon>
        <taxon>Eutheria</taxon>
        <taxon>Afrotheria</taxon>
        <taxon>Sirenia</taxon>
        <taxon>Trichechidae</taxon>
        <taxon>Trichechus</taxon>
    </lineage>
</organism>
<dbReference type="KEGG" id="tmu:105756883"/>
<dbReference type="InParanoid" id="A0A2Y9G1A0"/>
<feature type="compositionally biased region" description="Low complexity" evidence="1">
    <location>
        <begin position="51"/>
        <end position="63"/>
    </location>
</feature>
<dbReference type="GO" id="GO:0005634">
    <property type="term" value="C:nucleus"/>
    <property type="evidence" value="ECO:0007669"/>
    <property type="project" value="InterPro"/>
</dbReference>
<evidence type="ECO:0000256" key="1">
    <source>
        <dbReference type="SAM" id="MobiDB-lite"/>
    </source>
</evidence>
<evidence type="ECO:0000313" key="3">
    <source>
        <dbReference type="RefSeq" id="XP_012414506.2"/>
    </source>
</evidence>
<feature type="non-terminal residue" evidence="3">
    <location>
        <position position="104"/>
    </location>
</feature>
<dbReference type="CTD" id="101648629"/>
<dbReference type="RefSeq" id="XP_012414506.2">
    <property type="nucleotide sequence ID" value="XM_012559052.2"/>
</dbReference>
<sequence>MEFDLSAALESTSKKPDGAGQGEKPKHSPHNVHGPSMAGAAANPRHDHGSSSDSSSSSSSSSDSDTEGKLHATGSHLQASAPGQAKKPKVKKKKEEKGKKAEKG</sequence>
<reference evidence="3" key="1">
    <citation type="submission" date="2025-08" db="UniProtKB">
        <authorList>
            <consortium name="RefSeq"/>
        </authorList>
    </citation>
    <scope>IDENTIFICATION</scope>
</reference>
<dbReference type="GeneID" id="105756883"/>
<feature type="region of interest" description="Disordered" evidence="1">
    <location>
        <begin position="1"/>
        <end position="104"/>
    </location>
</feature>
<accession>A0A2Y9G1A0</accession>